<comment type="similarity">
    <text evidence="1">Belongs to the PhoH family.</text>
</comment>
<evidence type="ECO:0000259" key="6">
    <source>
        <dbReference type="SMART" id="SM00670"/>
    </source>
</evidence>
<dbReference type="CDD" id="cd09883">
    <property type="entry name" value="PIN_VapC_PhoHL-ATPase"/>
    <property type="match status" value="1"/>
</dbReference>
<keyword evidence="8" id="KW-1185">Reference proteome</keyword>
<dbReference type="Pfam" id="PF13638">
    <property type="entry name" value="PIN_4"/>
    <property type="match status" value="1"/>
</dbReference>
<dbReference type="PANTHER" id="PTHR30473:SF2">
    <property type="entry name" value="PIN DOMAIN-CONTAINING PROTEIN"/>
    <property type="match status" value="1"/>
</dbReference>
<dbReference type="Pfam" id="PF02562">
    <property type="entry name" value="PhoH"/>
    <property type="match status" value="1"/>
</dbReference>
<dbReference type="InterPro" id="IPR029060">
    <property type="entry name" value="PIN-like_dom_sf"/>
</dbReference>
<dbReference type="InterPro" id="IPR051451">
    <property type="entry name" value="PhoH2-like"/>
</dbReference>
<dbReference type="Proteomes" id="UP001165524">
    <property type="component" value="Unassembled WGS sequence"/>
</dbReference>
<proteinExistence type="inferred from homology"/>
<reference evidence="7" key="1">
    <citation type="submission" date="2022-04" db="EMBL/GenBank/DDBJ databases">
        <title>Alcanivorax sp. CY1518 draft genome sequence.</title>
        <authorList>
            <person name="Zhao G."/>
            <person name="An M."/>
        </authorList>
    </citation>
    <scope>NUCLEOTIDE SEQUENCE</scope>
    <source>
        <strain evidence="7">CY1518</strain>
    </source>
</reference>
<name>A0ABT0E618_9GAMM</name>
<keyword evidence="3" id="KW-0067">ATP-binding</keyword>
<organism evidence="7 8">
    <name type="scientific">Alcanivorax quisquiliarum</name>
    <dbReference type="NCBI Taxonomy" id="2933565"/>
    <lineage>
        <taxon>Bacteria</taxon>
        <taxon>Pseudomonadati</taxon>
        <taxon>Pseudomonadota</taxon>
        <taxon>Gammaproteobacteria</taxon>
        <taxon>Oceanospirillales</taxon>
        <taxon>Alcanivoracaceae</taxon>
        <taxon>Alcanivorax</taxon>
    </lineage>
</organism>
<comment type="similarity">
    <text evidence="4">In the N-terminal section; belongs to the PINc/VapC protein family.</text>
</comment>
<keyword evidence="2" id="KW-0547">Nucleotide-binding</keyword>
<sequence length="499" mass="54941">MEERAAAIHTVPISSGKARQQRTDPASVRSYGGPGASSGEHEKVYVLDTNVLVHDPNALLNFEEHGVVVPMTVLEELDKLKSGKSHIAADCRAAIRLIDRILGPALPEQVDAGVPIPRGPEGTQGTLSVLMPRPVQEGEGVLPEHLNDNRIINDIVSLKSRDSHRRYVLVTKDINMRLKARACGIEAEDYHNDQLVSDIRQLSRGYFELPGSFWDRVSQVETEQRGVETLHYLSHAALVREVLGEEIYPNQFILDEQGFVGRVMGVAEGVVVLRHMPREQLLGQQAWGLQPMNIHQAIALNLLLDPDVHLVTLTGAAGSGKTILALAAAIEMTIEHQRYNKIIATRSTPPLAEEHGFLPGTEEEKMDPWLGAINDNIEALHLNDENPSGSINYVKERANIQFKALNYIRGRSFQKSLILIDESQNLTPHQMKAIVTRAGEGSKVVCLGNLSQIDAPYLSPTSSGLTYMTERFKGFAFGGSVQLNGVPRSLLAEYAETHL</sequence>
<evidence type="ECO:0000256" key="2">
    <source>
        <dbReference type="ARBA" id="ARBA00022741"/>
    </source>
</evidence>
<dbReference type="Gene3D" id="3.40.50.300">
    <property type="entry name" value="P-loop containing nucleotide triphosphate hydrolases"/>
    <property type="match status" value="1"/>
</dbReference>
<protein>
    <submittedName>
        <fullName evidence="7">PhoH family protein</fullName>
    </submittedName>
</protein>
<dbReference type="SUPFAM" id="SSF52540">
    <property type="entry name" value="P-loop containing nucleoside triphosphate hydrolases"/>
    <property type="match status" value="1"/>
</dbReference>
<dbReference type="Gene3D" id="3.40.50.1010">
    <property type="entry name" value="5'-nuclease"/>
    <property type="match status" value="1"/>
</dbReference>
<evidence type="ECO:0000256" key="1">
    <source>
        <dbReference type="ARBA" id="ARBA00010393"/>
    </source>
</evidence>
<evidence type="ECO:0000313" key="8">
    <source>
        <dbReference type="Proteomes" id="UP001165524"/>
    </source>
</evidence>
<dbReference type="InterPro" id="IPR003714">
    <property type="entry name" value="PhoH"/>
</dbReference>
<dbReference type="SMART" id="SM00670">
    <property type="entry name" value="PINc"/>
    <property type="match status" value="1"/>
</dbReference>
<evidence type="ECO:0000256" key="5">
    <source>
        <dbReference type="SAM" id="MobiDB-lite"/>
    </source>
</evidence>
<gene>
    <name evidence="7" type="ORF">MU846_06085</name>
</gene>
<dbReference type="InterPro" id="IPR027417">
    <property type="entry name" value="P-loop_NTPase"/>
</dbReference>
<comment type="caution">
    <text evidence="7">The sequence shown here is derived from an EMBL/GenBank/DDBJ whole genome shotgun (WGS) entry which is preliminary data.</text>
</comment>
<dbReference type="InterPro" id="IPR002716">
    <property type="entry name" value="PIN_dom"/>
</dbReference>
<evidence type="ECO:0000256" key="4">
    <source>
        <dbReference type="ARBA" id="ARBA00046345"/>
    </source>
</evidence>
<dbReference type="PANTHER" id="PTHR30473">
    <property type="entry name" value="PROTEIN PHOH"/>
    <property type="match status" value="1"/>
</dbReference>
<feature type="region of interest" description="Disordered" evidence="5">
    <location>
        <begin position="1"/>
        <end position="40"/>
    </location>
</feature>
<evidence type="ECO:0000256" key="3">
    <source>
        <dbReference type="ARBA" id="ARBA00022840"/>
    </source>
</evidence>
<dbReference type="SUPFAM" id="SSF88723">
    <property type="entry name" value="PIN domain-like"/>
    <property type="match status" value="1"/>
</dbReference>
<dbReference type="RefSeq" id="WP_246950329.1">
    <property type="nucleotide sequence ID" value="NZ_JALKII010000003.1"/>
</dbReference>
<accession>A0ABT0E618</accession>
<dbReference type="EMBL" id="JALKII010000003">
    <property type="protein sequence ID" value="MCK0537276.1"/>
    <property type="molecule type" value="Genomic_DNA"/>
</dbReference>
<feature type="domain" description="PIN" evidence="6">
    <location>
        <begin position="43"/>
        <end position="178"/>
    </location>
</feature>
<evidence type="ECO:0000313" key="7">
    <source>
        <dbReference type="EMBL" id="MCK0537276.1"/>
    </source>
</evidence>